<keyword evidence="3" id="KW-0472">Membrane</keyword>
<dbReference type="Gene3D" id="1.25.40.340">
    <property type="match status" value="1"/>
</dbReference>
<dbReference type="PROSITE" id="PS51480">
    <property type="entry name" value="DHAL"/>
    <property type="match status" value="1"/>
</dbReference>
<dbReference type="GO" id="GO:0005829">
    <property type="term" value="C:cytosol"/>
    <property type="evidence" value="ECO:0007669"/>
    <property type="project" value="TreeGrafter"/>
</dbReference>
<dbReference type="RefSeq" id="WP_119630086.1">
    <property type="nucleotide sequence ID" value="NZ_AP017928.1"/>
</dbReference>
<dbReference type="InterPro" id="IPR036117">
    <property type="entry name" value="DhaL_dom_sf"/>
</dbReference>
<dbReference type="SUPFAM" id="SSF101473">
    <property type="entry name" value="DhaL-like"/>
    <property type="match status" value="1"/>
</dbReference>
<reference evidence="5 6" key="1">
    <citation type="submission" date="2016-12" db="EMBL/GenBank/DDBJ databases">
        <title>Genome sequencing of Methylocaldum marinum.</title>
        <authorList>
            <person name="Takeuchi M."/>
            <person name="Kamagata Y."/>
            <person name="Hiraoka S."/>
            <person name="Oshima K."/>
            <person name="Hattori M."/>
            <person name="Iwasaki W."/>
        </authorList>
    </citation>
    <scope>NUCLEOTIDE SEQUENCE [LARGE SCALE GENOMIC DNA]</scope>
    <source>
        <strain evidence="5 6">S8</strain>
    </source>
</reference>
<evidence type="ECO:0000256" key="3">
    <source>
        <dbReference type="SAM" id="Phobius"/>
    </source>
</evidence>
<sequence length="214" mass="22543">MSASTNPIRTYIRAADAVIREHAEEVAALDQAIGDGDHVANLQRGLAALESLAEQLERMDWSAAFQKIGMSLMSSVGGASGSLYGTFFLAMSKAMKDKAMNLPNLAEAFGQGVEAMKQRGKADLGEKTMLDVLIPVANALQQAARESSGVPQAVETINRLAAEGCESTRNMIATKGRASFLGDRARGHIDAGARTSQLMIGAIAAVHVKNPSTV</sequence>
<dbReference type="GO" id="GO:0004371">
    <property type="term" value="F:glycerone kinase activity"/>
    <property type="evidence" value="ECO:0007669"/>
    <property type="project" value="InterPro"/>
</dbReference>
<name>A0A250KSS1_9GAMM</name>
<dbReference type="Proteomes" id="UP000266313">
    <property type="component" value="Chromosome"/>
</dbReference>
<dbReference type="InterPro" id="IPR004007">
    <property type="entry name" value="DhaL_dom"/>
</dbReference>
<evidence type="ECO:0000313" key="5">
    <source>
        <dbReference type="EMBL" id="BBA34733.1"/>
    </source>
</evidence>
<organism evidence="5 6">
    <name type="scientific">Methylocaldum marinum</name>
    <dbReference type="NCBI Taxonomy" id="1432792"/>
    <lineage>
        <taxon>Bacteria</taxon>
        <taxon>Pseudomonadati</taxon>
        <taxon>Pseudomonadota</taxon>
        <taxon>Gammaproteobacteria</taxon>
        <taxon>Methylococcales</taxon>
        <taxon>Methylococcaceae</taxon>
        <taxon>Methylocaldum</taxon>
    </lineage>
</organism>
<keyword evidence="2" id="KW-0418">Kinase</keyword>
<dbReference type="SMART" id="SM01120">
    <property type="entry name" value="Dak2"/>
    <property type="match status" value="1"/>
</dbReference>
<keyword evidence="3" id="KW-1133">Transmembrane helix</keyword>
<keyword evidence="1" id="KW-0808">Transferase</keyword>
<keyword evidence="6" id="KW-1185">Reference proteome</keyword>
<dbReference type="EMBL" id="AP017928">
    <property type="protein sequence ID" value="BBA34733.1"/>
    <property type="molecule type" value="Genomic_DNA"/>
</dbReference>
<dbReference type="OrthoDB" id="9800291at2"/>
<dbReference type="GO" id="GO:0019563">
    <property type="term" value="P:glycerol catabolic process"/>
    <property type="evidence" value="ECO:0007669"/>
    <property type="project" value="TreeGrafter"/>
</dbReference>
<protein>
    <submittedName>
        <fullName evidence="5">Dihydroxyacetone phosphatase</fullName>
    </submittedName>
</protein>
<feature type="transmembrane region" description="Helical" evidence="3">
    <location>
        <begin position="68"/>
        <end position="90"/>
    </location>
</feature>
<evidence type="ECO:0000313" key="6">
    <source>
        <dbReference type="Proteomes" id="UP000266313"/>
    </source>
</evidence>
<accession>A0A250KSS1</accession>
<proteinExistence type="predicted"/>
<dbReference type="InterPro" id="IPR050861">
    <property type="entry name" value="Dihydroxyacetone_Kinase"/>
</dbReference>
<dbReference type="InterPro" id="IPR012737">
    <property type="entry name" value="DhaK_L_YcgS"/>
</dbReference>
<evidence type="ECO:0000256" key="2">
    <source>
        <dbReference type="ARBA" id="ARBA00022777"/>
    </source>
</evidence>
<feature type="domain" description="DhaL" evidence="4">
    <location>
        <begin position="6"/>
        <end position="205"/>
    </location>
</feature>
<dbReference type="Pfam" id="PF02734">
    <property type="entry name" value="Dak2"/>
    <property type="match status" value="1"/>
</dbReference>
<dbReference type="PANTHER" id="PTHR28629:SF4">
    <property type="entry name" value="TRIOKINASE_FMN CYCLASE"/>
    <property type="match status" value="1"/>
</dbReference>
<keyword evidence="3" id="KW-0812">Transmembrane</keyword>
<evidence type="ECO:0000259" key="4">
    <source>
        <dbReference type="PROSITE" id="PS51480"/>
    </source>
</evidence>
<dbReference type="KEGG" id="mmai:sS8_2788"/>
<dbReference type="NCBIfam" id="TIGR02365">
    <property type="entry name" value="dha_L_ycgS"/>
    <property type="match status" value="1"/>
</dbReference>
<evidence type="ECO:0000256" key="1">
    <source>
        <dbReference type="ARBA" id="ARBA00022679"/>
    </source>
</evidence>
<dbReference type="FunFam" id="1.25.40.340:FF:000002">
    <property type="entry name" value="Dihydroxyacetone kinase, L subunit"/>
    <property type="match status" value="1"/>
</dbReference>
<dbReference type="PANTHER" id="PTHR28629">
    <property type="entry name" value="TRIOKINASE/FMN CYCLASE"/>
    <property type="match status" value="1"/>
</dbReference>
<dbReference type="AlphaFoldDB" id="A0A250KSS1"/>
<gene>
    <name evidence="5" type="ORF">sS8_2788</name>
</gene>